<accession>A0A067BPX8</accession>
<dbReference type="EMBL" id="KK583965">
    <property type="protein sequence ID" value="KDO16712.1"/>
    <property type="molecule type" value="Genomic_DNA"/>
</dbReference>
<dbReference type="VEuPathDB" id="FungiDB:SPRG_17791"/>
<feature type="region of interest" description="Disordered" evidence="1">
    <location>
        <begin position="134"/>
        <end position="153"/>
    </location>
</feature>
<evidence type="ECO:0000313" key="3">
    <source>
        <dbReference type="Proteomes" id="UP000030745"/>
    </source>
</evidence>
<dbReference type="RefSeq" id="XP_012212578.1">
    <property type="nucleotide sequence ID" value="XM_012357188.1"/>
</dbReference>
<evidence type="ECO:0000313" key="2">
    <source>
        <dbReference type="EMBL" id="KDO16712.1"/>
    </source>
</evidence>
<protein>
    <submittedName>
        <fullName evidence="2">Uncharacterized protein</fullName>
    </submittedName>
</protein>
<dbReference type="AlphaFoldDB" id="A0A067BPX8"/>
<dbReference type="KEGG" id="spar:SPRG_17791"/>
<gene>
    <name evidence="2" type="ORF">SPRG_17791</name>
</gene>
<dbReference type="GeneID" id="24139321"/>
<organism evidence="2 3">
    <name type="scientific">Saprolegnia parasitica (strain CBS 223.65)</name>
    <dbReference type="NCBI Taxonomy" id="695850"/>
    <lineage>
        <taxon>Eukaryota</taxon>
        <taxon>Sar</taxon>
        <taxon>Stramenopiles</taxon>
        <taxon>Oomycota</taxon>
        <taxon>Saprolegniomycetes</taxon>
        <taxon>Saprolegniales</taxon>
        <taxon>Saprolegniaceae</taxon>
        <taxon>Saprolegnia</taxon>
    </lineage>
</organism>
<keyword evidence="3" id="KW-1185">Reference proteome</keyword>
<reference evidence="2 3" key="1">
    <citation type="journal article" date="2013" name="PLoS Genet.">
        <title>Distinctive expansion of potential virulence genes in the genome of the oomycete fish pathogen Saprolegnia parasitica.</title>
        <authorList>
            <person name="Jiang R.H."/>
            <person name="de Bruijn I."/>
            <person name="Haas B.J."/>
            <person name="Belmonte R."/>
            <person name="Lobach L."/>
            <person name="Christie J."/>
            <person name="van den Ackerveken G."/>
            <person name="Bottin A."/>
            <person name="Bulone V."/>
            <person name="Diaz-Moreno S.M."/>
            <person name="Dumas B."/>
            <person name="Fan L."/>
            <person name="Gaulin E."/>
            <person name="Govers F."/>
            <person name="Grenville-Briggs L.J."/>
            <person name="Horner N.R."/>
            <person name="Levin J.Z."/>
            <person name="Mammella M."/>
            <person name="Meijer H.J."/>
            <person name="Morris P."/>
            <person name="Nusbaum C."/>
            <person name="Oome S."/>
            <person name="Phillips A.J."/>
            <person name="van Rooyen D."/>
            <person name="Rzeszutek E."/>
            <person name="Saraiva M."/>
            <person name="Secombes C.J."/>
            <person name="Seidl M.F."/>
            <person name="Snel B."/>
            <person name="Stassen J.H."/>
            <person name="Sykes S."/>
            <person name="Tripathy S."/>
            <person name="van den Berg H."/>
            <person name="Vega-Arreguin J.C."/>
            <person name="Wawra S."/>
            <person name="Young S.K."/>
            <person name="Zeng Q."/>
            <person name="Dieguez-Uribeondo J."/>
            <person name="Russ C."/>
            <person name="Tyler B.M."/>
            <person name="van West P."/>
        </authorList>
    </citation>
    <scope>NUCLEOTIDE SEQUENCE [LARGE SCALE GENOMIC DNA]</scope>
    <source>
        <strain evidence="2 3">CBS 223.65</strain>
    </source>
</reference>
<proteinExistence type="predicted"/>
<name>A0A067BPX8_SAPPC</name>
<evidence type="ECO:0000256" key="1">
    <source>
        <dbReference type="SAM" id="MobiDB-lite"/>
    </source>
</evidence>
<sequence>MLDLNDELLSECRRGLTLLCRKSRTLEAKALSQFCLYCARTNASTDVFAMTKTMLPNCIWGQATGQFPDLSALLVNVFACPATAARRRVRTSSSSCSAPGQKEKVALLAWNQVHRQEKQHVLYRDSAFAKALARDPHAPPLPPTVASDDANDDEPSRLSILLASLTALHPENIPDTWVFGAHANNAMRQLSEMAHGTTTV</sequence>
<dbReference type="OrthoDB" id="10524933at2759"/>
<dbReference type="Proteomes" id="UP000030745">
    <property type="component" value="Unassembled WGS sequence"/>
</dbReference>